<dbReference type="Pfam" id="PF00005">
    <property type="entry name" value="ABC_tran"/>
    <property type="match status" value="1"/>
</dbReference>
<dbReference type="EMBL" id="JBHSXS010000015">
    <property type="protein sequence ID" value="MFC6882768.1"/>
    <property type="molecule type" value="Genomic_DNA"/>
</dbReference>
<reference evidence="6" key="1">
    <citation type="journal article" date="2019" name="Int. J. Syst. Evol. Microbiol.">
        <title>The Global Catalogue of Microorganisms (GCM) 10K type strain sequencing project: providing services to taxonomists for standard genome sequencing and annotation.</title>
        <authorList>
            <consortium name="The Broad Institute Genomics Platform"/>
            <consortium name="The Broad Institute Genome Sequencing Center for Infectious Disease"/>
            <person name="Wu L."/>
            <person name="Ma J."/>
        </authorList>
    </citation>
    <scope>NUCLEOTIDE SEQUENCE [LARGE SCALE GENOMIC DNA]</scope>
    <source>
        <strain evidence="6">JCM 3369</strain>
    </source>
</reference>
<dbReference type="PROSITE" id="PS00211">
    <property type="entry name" value="ABC_TRANSPORTER_1"/>
    <property type="match status" value="1"/>
</dbReference>
<keyword evidence="3 5" id="KW-0067">ATP-binding</keyword>
<dbReference type="PANTHER" id="PTHR24220:SF685">
    <property type="entry name" value="ABC TRANSPORTER RELATED"/>
    <property type="match status" value="1"/>
</dbReference>
<evidence type="ECO:0000256" key="1">
    <source>
        <dbReference type="ARBA" id="ARBA00022448"/>
    </source>
</evidence>
<dbReference type="PROSITE" id="PS50893">
    <property type="entry name" value="ABC_TRANSPORTER_2"/>
    <property type="match status" value="1"/>
</dbReference>
<evidence type="ECO:0000259" key="4">
    <source>
        <dbReference type="PROSITE" id="PS50893"/>
    </source>
</evidence>
<dbReference type="InterPro" id="IPR003593">
    <property type="entry name" value="AAA+_ATPase"/>
</dbReference>
<dbReference type="CDD" id="cd03255">
    <property type="entry name" value="ABC_MJ0796_LolCDE_FtsE"/>
    <property type="match status" value="1"/>
</dbReference>
<dbReference type="InterPro" id="IPR015854">
    <property type="entry name" value="ABC_transpr_LolD-like"/>
</dbReference>
<dbReference type="SMART" id="SM00382">
    <property type="entry name" value="AAA"/>
    <property type="match status" value="1"/>
</dbReference>
<sequence>MTNDMREALLGDGADAESGSAEVVRLESVRKVYGGGKNAVVALDGVSVGLRKGSFTAVMGPSGSGKSTFLQCAAGLDRPTSGAVVLDGVRLASLGENRLTRLRRERIGFVFQSFNLLPALTVRDNVGLPLRLAGRRPDRAAVEEVLERVGLGGRLRSRPGELSGGQQQRVAIARALITRPAVIFGDEPTGALDTATAREVLALLREAVEGAGQTVVMVTHDPVAAAHADRVLFLADGRVDGEILRPSVERVAERMTRLGAAGANGANR</sequence>
<dbReference type="SUPFAM" id="SSF52540">
    <property type="entry name" value="P-loop containing nucleoside triphosphate hydrolases"/>
    <property type="match status" value="1"/>
</dbReference>
<dbReference type="InterPro" id="IPR017911">
    <property type="entry name" value="MacB-like_ATP-bd"/>
</dbReference>
<comment type="caution">
    <text evidence="5">The sequence shown here is derived from an EMBL/GenBank/DDBJ whole genome shotgun (WGS) entry which is preliminary data.</text>
</comment>
<protein>
    <submittedName>
        <fullName evidence="5">ABC transporter ATP-binding protein</fullName>
    </submittedName>
</protein>
<evidence type="ECO:0000313" key="6">
    <source>
        <dbReference type="Proteomes" id="UP001596380"/>
    </source>
</evidence>
<dbReference type="GO" id="GO:0005524">
    <property type="term" value="F:ATP binding"/>
    <property type="evidence" value="ECO:0007669"/>
    <property type="project" value="UniProtKB-KW"/>
</dbReference>
<dbReference type="InterPro" id="IPR017871">
    <property type="entry name" value="ABC_transporter-like_CS"/>
</dbReference>
<accession>A0ABW2CLV1</accession>
<dbReference type="RefSeq" id="WP_302930743.1">
    <property type="nucleotide sequence ID" value="NZ_JBHSXS010000015.1"/>
</dbReference>
<keyword evidence="2" id="KW-0547">Nucleotide-binding</keyword>
<organism evidence="5 6">
    <name type="scientific">Actinomadura yumaensis</name>
    <dbReference type="NCBI Taxonomy" id="111807"/>
    <lineage>
        <taxon>Bacteria</taxon>
        <taxon>Bacillati</taxon>
        <taxon>Actinomycetota</taxon>
        <taxon>Actinomycetes</taxon>
        <taxon>Streptosporangiales</taxon>
        <taxon>Thermomonosporaceae</taxon>
        <taxon>Actinomadura</taxon>
    </lineage>
</organism>
<gene>
    <name evidence="5" type="ORF">ACFQKB_23635</name>
</gene>
<feature type="domain" description="ABC transporter" evidence="4">
    <location>
        <begin position="24"/>
        <end position="261"/>
    </location>
</feature>
<dbReference type="PANTHER" id="PTHR24220">
    <property type="entry name" value="IMPORT ATP-BINDING PROTEIN"/>
    <property type="match status" value="1"/>
</dbReference>
<keyword evidence="1" id="KW-0813">Transport</keyword>
<keyword evidence="6" id="KW-1185">Reference proteome</keyword>
<evidence type="ECO:0000256" key="2">
    <source>
        <dbReference type="ARBA" id="ARBA00022741"/>
    </source>
</evidence>
<dbReference type="Gene3D" id="3.40.50.300">
    <property type="entry name" value="P-loop containing nucleotide triphosphate hydrolases"/>
    <property type="match status" value="1"/>
</dbReference>
<evidence type="ECO:0000313" key="5">
    <source>
        <dbReference type="EMBL" id="MFC6882768.1"/>
    </source>
</evidence>
<dbReference type="InterPro" id="IPR003439">
    <property type="entry name" value="ABC_transporter-like_ATP-bd"/>
</dbReference>
<name>A0ABW2CLV1_9ACTN</name>
<dbReference type="InterPro" id="IPR027417">
    <property type="entry name" value="P-loop_NTPase"/>
</dbReference>
<dbReference type="Proteomes" id="UP001596380">
    <property type="component" value="Unassembled WGS sequence"/>
</dbReference>
<proteinExistence type="predicted"/>
<evidence type="ECO:0000256" key="3">
    <source>
        <dbReference type="ARBA" id="ARBA00022840"/>
    </source>
</evidence>